<feature type="domain" description="NADP-dependent oxidoreductase" evidence="1">
    <location>
        <begin position="24"/>
        <end position="81"/>
    </location>
</feature>
<comment type="caution">
    <text evidence="2">The sequence shown here is derived from an EMBL/GenBank/DDBJ whole genome shotgun (WGS) entry which is preliminary data.</text>
</comment>
<dbReference type="Gene3D" id="3.20.20.100">
    <property type="entry name" value="NADP-dependent oxidoreductase domain"/>
    <property type="match status" value="1"/>
</dbReference>
<dbReference type="PANTHER" id="PTHR42686:SF1">
    <property type="entry name" value="GH17980P-RELATED"/>
    <property type="match status" value="1"/>
</dbReference>
<dbReference type="Pfam" id="PF00248">
    <property type="entry name" value="Aldo_ket_red"/>
    <property type="match status" value="1"/>
</dbReference>
<dbReference type="InterPro" id="IPR023210">
    <property type="entry name" value="NADP_OxRdtase_dom"/>
</dbReference>
<evidence type="ECO:0000313" key="3">
    <source>
        <dbReference type="Proteomes" id="UP000821866"/>
    </source>
</evidence>
<keyword evidence="3" id="KW-1185">Reference proteome</keyword>
<protein>
    <recommendedName>
        <fullName evidence="1">NADP-dependent oxidoreductase domain-containing protein</fullName>
    </recommendedName>
</protein>
<evidence type="ECO:0000313" key="2">
    <source>
        <dbReference type="EMBL" id="KAH8009818.1"/>
    </source>
</evidence>
<dbReference type="EMBL" id="JABSTU010000011">
    <property type="protein sequence ID" value="KAH8009818.1"/>
    <property type="molecule type" value="Genomic_DNA"/>
</dbReference>
<reference evidence="2" key="2">
    <citation type="submission" date="2021-09" db="EMBL/GenBank/DDBJ databases">
        <authorList>
            <person name="Jia N."/>
            <person name="Wang J."/>
            <person name="Shi W."/>
            <person name="Du L."/>
            <person name="Sun Y."/>
            <person name="Zhan W."/>
            <person name="Jiang J."/>
            <person name="Wang Q."/>
            <person name="Zhang B."/>
            <person name="Ji P."/>
            <person name="Sakyi L.B."/>
            <person name="Cui X."/>
            <person name="Yuan T."/>
            <person name="Jiang B."/>
            <person name="Yang W."/>
            <person name="Lam T.T.-Y."/>
            <person name="Chang Q."/>
            <person name="Ding S."/>
            <person name="Wang X."/>
            <person name="Zhu J."/>
            <person name="Ruan X."/>
            <person name="Zhao L."/>
            <person name="Wei J."/>
            <person name="Que T."/>
            <person name="Du C."/>
            <person name="Cheng J."/>
            <person name="Dai P."/>
            <person name="Han X."/>
            <person name="Huang E."/>
            <person name="Gao Y."/>
            <person name="Liu J."/>
            <person name="Shao H."/>
            <person name="Ye R."/>
            <person name="Li L."/>
            <person name="Wei W."/>
            <person name="Wang X."/>
            <person name="Wang C."/>
            <person name="Huo Q."/>
            <person name="Li W."/>
            <person name="Guo W."/>
            <person name="Chen H."/>
            <person name="Chen S."/>
            <person name="Zhou L."/>
            <person name="Zhou L."/>
            <person name="Ni X."/>
            <person name="Tian J."/>
            <person name="Zhou Y."/>
            <person name="Sheng Y."/>
            <person name="Liu T."/>
            <person name="Pan Y."/>
            <person name="Xia L."/>
            <person name="Li J."/>
            <person name="Zhao F."/>
            <person name="Cao W."/>
        </authorList>
    </citation>
    <scope>NUCLEOTIDE SEQUENCE</scope>
    <source>
        <strain evidence="2">Rmic-2018</strain>
        <tissue evidence="2">Larvae</tissue>
    </source>
</reference>
<dbReference type="GO" id="GO:0005829">
    <property type="term" value="C:cytosol"/>
    <property type="evidence" value="ECO:0007669"/>
    <property type="project" value="TreeGrafter"/>
</dbReference>
<evidence type="ECO:0000259" key="1">
    <source>
        <dbReference type="Pfam" id="PF00248"/>
    </source>
</evidence>
<dbReference type="InterPro" id="IPR020471">
    <property type="entry name" value="AKR"/>
</dbReference>
<dbReference type="SUPFAM" id="SSF51430">
    <property type="entry name" value="NAD(P)-linked oxidoreductase"/>
    <property type="match status" value="1"/>
</dbReference>
<dbReference type="Proteomes" id="UP000821866">
    <property type="component" value="Chromosome 9"/>
</dbReference>
<proteinExistence type="predicted"/>
<accession>A0A9J6D6Z2</accession>
<reference evidence="2" key="1">
    <citation type="journal article" date="2020" name="Cell">
        <title>Large-Scale Comparative Analyses of Tick Genomes Elucidate Their Genetic Diversity and Vector Capacities.</title>
        <authorList>
            <consortium name="Tick Genome and Microbiome Consortium (TIGMIC)"/>
            <person name="Jia N."/>
            <person name="Wang J."/>
            <person name="Shi W."/>
            <person name="Du L."/>
            <person name="Sun Y."/>
            <person name="Zhan W."/>
            <person name="Jiang J.F."/>
            <person name="Wang Q."/>
            <person name="Zhang B."/>
            <person name="Ji P."/>
            <person name="Bell-Sakyi L."/>
            <person name="Cui X.M."/>
            <person name="Yuan T.T."/>
            <person name="Jiang B.G."/>
            <person name="Yang W.F."/>
            <person name="Lam T.T."/>
            <person name="Chang Q.C."/>
            <person name="Ding S.J."/>
            <person name="Wang X.J."/>
            <person name="Zhu J.G."/>
            <person name="Ruan X.D."/>
            <person name="Zhao L."/>
            <person name="Wei J.T."/>
            <person name="Ye R.Z."/>
            <person name="Que T.C."/>
            <person name="Du C.H."/>
            <person name="Zhou Y.H."/>
            <person name="Cheng J.X."/>
            <person name="Dai P.F."/>
            <person name="Guo W.B."/>
            <person name="Han X.H."/>
            <person name="Huang E.J."/>
            <person name="Li L.F."/>
            <person name="Wei W."/>
            <person name="Gao Y.C."/>
            <person name="Liu J.Z."/>
            <person name="Shao H.Z."/>
            <person name="Wang X."/>
            <person name="Wang C.C."/>
            <person name="Yang T.C."/>
            <person name="Huo Q.B."/>
            <person name="Li W."/>
            <person name="Chen H.Y."/>
            <person name="Chen S.E."/>
            <person name="Zhou L.G."/>
            <person name="Ni X.B."/>
            <person name="Tian J.H."/>
            <person name="Sheng Y."/>
            <person name="Liu T."/>
            <person name="Pan Y.S."/>
            <person name="Xia L.Y."/>
            <person name="Li J."/>
            <person name="Zhao F."/>
            <person name="Cao W.C."/>
        </authorList>
    </citation>
    <scope>NUCLEOTIDE SEQUENCE</scope>
    <source>
        <strain evidence="2">Rmic-2018</strain>
    </source>
</reference>
<dbReference type="PANTHER" id="PTHR42686">
    <property type="entry name" value="GH17980P-RELATED"/>
    <property type="match status" value="1"/>
</dbReference>
<dbReference type="AlphaFoldDB" id="A0A9J6D6Z2"/>
<organism evidence="2 3">
    <name type="scientific">Rhipicephalus microplus</name>
    <name type="common">Cattle tick</name>
    <name type="synonym">Boophilus microplus</name>
    <dbReference type="NCBI Taxonomy" id="6941"/>
    <lineage>
        <taxon>Eukaryota</taxon>
        <taxon>Metazoa</taxon>
        <taxon>Ecdysozoa</taxon>
        <taxon>Arthropoda</taxon>
        <taxon>Chelicerata</taxon>
        <taxon>Arachnida</taxon>
        <taxon>Acari</taxon>
        <taxon>Parasitiformes</taxon>
        <taxon>Ixodida</taxon>
        <taxon>Ixodoidea</taxon>
        <taxon>Ixodidae</taxon>
        <taxon>Rhipicephalinae</taxon>
        <taxon>Rhipicephalus</taxon>
        <taxon>Boophilus</taxon>
    </lineage>
</organism>
<dbReference type="InterPro" id="IPR036812">
    <property type="entry name" value="NAD(P)_OxRdtase_dom_sf"/>
</dbReference>
<dbReference type="VEuPathDB" id="VectorBase:LOC119178032"/>
<dbReference type="GO" id="GO:0016491">
    <property type="term" value="F:oxidoreductase activity"/>
    <property type="evidence" value="ECO:0007669"/>
    <property type="project" value="InterPro"/>
</dbReference>
<sequence>MIREHDLNDIRLGAFASAFNNLSVNQALEGISRDSFYVATKVGRYELDCERMFDFSGSRTLKSVQEGLRKMKLNYFDVVQASAQPPVSGS</sequence>
<name>A0A9J6D6Z2_RHIMP</name>
<gene>
    <name evidence="2" type="ORF">HPB51_020166</name>
</gene>